<evidence type="ECO:0000256" key="1">
    <source>
        <dbReference type="ARBA" id="ARBA00022737"/>
    </source>
</evidence>
<sequence length="643" mass="71214">MSFFSDASGVNITGGTFYSAARDVNIQNDLQLAMQDTSQTLICVGAPVHGRDGFQTGIEDRPLSGLENNRRYAPDTERLPSHDWSTSPGLPPLDSYPRGGLFPVTSASAHSQTPVRRPYDETGRVSQAHEGPPTSPAHPLSNGLYSVPGNIMNTPPTTICAPPGPHGAGTNIHGGTFVGGNVNNIHRNGETGIGILHRAVALAALHDSAESYPQPRCHPETRKDLLEQLWTWCTDSSVESPILWLHGPAGAGKSAVMVTLSNRLQDAQQLGGTFFFKRGHPTRGNANVLFSTIALQLAVNIPELKLPIARVVEENPSLVARSMNMQLRQLLIEPCLTLEFHPIPTILIDGLDECEGKDIQQNILHLLRDSPTPACLPFRMIIASRPEPHIRELLELSSFRGQYRPFNIEQSYRDVCAYLESEFARIHREHSTLAATPYPWPAPEVIDRLVEKSSGYFIYASTIIKFIDDKHYRPTRRLAAIEGLSGVHSPSPFAALDALYRQILLEIPENPDLVPILRVIHHFHLRPDQIEELLGLESGDVQLALRGLYSVIDSTASHPFLNSGPGFIHASFADFLQDPLRAGDFCTSDAVGLNDLARLILSEFAYKHEHPEKNQTYPLALWVYIQFFLRRRLKLFAARWGTN</sequence>
<feature type="compositionally biased region" description="Basic and acidic residues" evidence="2">
    <location>
        <begin position="58"/>
        <end position="81"/>
    </location>
</feature>
<feature type="domain" description="Nephrocystin 3-like N-terminal" evidence="3">
    <location>
        <begin position="227"/>
        <end position="385"/>
    </location>
</feature>
<feature type="compositionally biased region" description="Polar residues" evidence="2">
    <location>
        <begin position="105"/>
        <end position="114"/>
    </location>
</feature>
<dbReference type="Gene3D" id="3.40.50.300">
    <property type="entry name" value="P-loop containing nucleotide triphosphate hydrolases"/>
    <property type="match status" value="1"/>
</dbReference>
<dbReference type="AlphaFoldDB" id="A0AAD7C2T4"/>
<dbReference type="Pfam" id="PF24883">
    <property type="entry name" value="NPHP3_N"/>
    <property type="match status" value="1"/>
</dbReference>
<evidence type="ECO:0000313" key="4">
    <source>
        <dbReference type="EMBL" id="KAJ7637486.1"/>
    </source>
</evidence>
<evidence type="ECO:0000256" key="2">
    <source>
        <dbReference type="SAM" id="MobiDB-lite"/>
    </source>
</evidence>
<evidence type="ECO:0000259" key="3">
    <source>
        <dbReference type="Pfam" id="PF24883"/>
    </source>
</evidence>
<name>A0AAD7C2T4_MYCRO</name>
<keyword evidence="5" id="KW-1185">Reference proteome</keyword>
<protein>
    <recommendedName>
        <fullName evidence="3">Nephrocystin 3-like N-terminal domain-containing protein</fullName>
    </recommendedName>
</protein>
<dbReference type="PANTHER" id="PTHR10039">
    <property type="entry name" value="AMELOGENIN"/>
    <property type="match status" value="1"/>
</dbReference>
<keyword evidence="1" id="KW-0677">Repeat</keyword>
<proteinExistence type="predicted"/>
<organism evidence="4 5">
    <name type="scientific">Mycena rosella</name>
    <name type="common">Pink bonnet</name>
    <name type="synonym">Agaricus rosellus</name>
    <dbReference type="NCBI Taxonomy" id="1033263"/>
    <lineage>
        <taxon>Eukaryota</taxon>
        <taxon>Fungi</taxon>
        <taxon>Dikarya</taxon>
        <taxon>Basidiomycota</taxon>
        <taxon>Agaricomycotina</taxon>
        <taxon>Agaricomycetes</taxon>
        <taxon>Agaricomycetidae</taxon>
        <taxon>Agaricales</taxon>
        <taxon>Marasmiineae</taxon>
        <taxon>Mycenaceae</taxon>
        <taxon>Mycena</taxon>
    </lineage>
</organism>
<dbReference type="SUPFAM" id="SSF52540">
    <property type="entry name" value="P-loop containing nucleoside triphosphate hydrolases"/>
    <property type="match status" value="1"/>
</dbReference>
<dbReference type="PANTHER" id="PTHR10039:SF17">
    <property type="entry name" value="FUNGAL STAND N-TERMINAL GOODBYE DOMAIN-CONTAINING PROTEIN-RELATED"/>
    <property type="match status" value="1"/>
</dbReference>
<comment type="caution">
    <text evidence="4">The sequence shown here is derived from an EMBL/GenBank/DDBJ whole genome shotgun (WGS) entry which is preliminary data.</text>
</comment>
<dbReference type="Proteomes" id="UP001221757">
    <property type="component" value="Unassembled WGS sequence"/>
</dbReference>
<accession>A0AAD7C2T4</accession>
<dbReference type="InterPro" id="IPR056884">
    <property type="entry name" value="NPHP3-like_N"/>
</dbReference>
<reference evidence="4" key="1">
    <citation type="submission" date="2023-03" db="EMBL/GenBank/DDBJ databases">
        <title>Massive genome expansion in bonnet fungi (Mycena s.s.) driven by repeated elements and novel gene families across ecological guilds.</title>
        <authorList>
            <consortium name="Lawrence Berkeley National Laboratory"/>
            <person name="Harder C.B."/>
            <person name="Miyauchi S."/>
            <person name="Viragh M."/>
            <person name="Kuo A."/>
            <person name="Thoen E."/>
            <person name="Andreopoulos B."/>
            <person name="Lu D."/>
            <person name="Skrede I."/>
            <person name="Drula E."/>
            <person name="Henrissat B."/>
            <person name="Morin E."/>
            <person name="Kohler A."/>
            <person name="Barry K."/>
            <person name="LaButti K."/>
            <person name="Morin E."/>
            <person name="Salamov A."/>
            <person name="Lipzen A."/>
            <person name="Mereny Z."/>
            <person name="Hegedus B."/>
            <person name="Baldrian P."/>
            <person name="Stursova M."/>
            <person name="Weitz H."/>
            <person name="Taylor A."/>
            <person name="Grigoriev I.V."/>
            <person name="Nagy L.G."/>
            <person name="Martin F."/>
            <person name="Kauserud H."/>
        </authorList>
    </citation>
    <scope>NUCLEOTIDE SEQUENCE</scope>
    <source>
        <strain evidence="4">CBHHK067</strain>
    </source>
</reference>
<dbReference type="InterPro" id="IPR027417">
    <property type="entry name" value="P-loop_NTPase"/>
</dbReference>
<feature type="region of interest" description="Disordered" evidence="2">
    <location>
        <begin position="55"/>
        <end position="142"/>
    </location>
</feature>
<gene>
    <name evidence="4" type="ORF">B0H17DRAFT_496110</name>
</gene>
<evidence type="ECO:0000313" key="5">
    <source>
        <dbReference type="Proteomes" id="UP001221757"/>
    </source>
</evidence>
<dbReference type="EMBL" id="JARKIE010000455">
    <property type="protein sequence ID" value="KAJ7637486.1"/>
    <property type="molecule type" value="Genomic_DNA"/>
</dbReference>